<feature type="signal peptide" evidence="3">
    <location>
        <begin position="1"/>
        <end position="21"/>
    </location>
</feature>
<dbReference type="PANTHER" id="PTHR12143:SF44">
    <property type="entry name" value="GLYCOSYL HYDROLASE FAMILY 92 DOMAIN-CONTAINING PROTEIN"/>
    <property type="match status" value="1"/>
</dbReference>
<keyword evidence="2" id="KW-0812">Transmembrane</keyword>
<feature type="domain" description="Glycosyl hydrolase family 92" evidence="4">
    <location>
        <begin position="303"/>
        <end position="653"/>
    </location>
</feature>
<evidence type="ECO:0000259" key="4">
    <source>
        <dbReference type="Pfam" id="PF07971"/>
    </source>
</evidence>
<feature type="compositionally biased region" description="Low complexity" evidence="1">
    <location>
        <begin position="906"/>
        <end position="916"/>
    </location>
</feature>
<feature type="region of interest" description="Disordered" evidence="1">
    <location>
        <begin position="468"/>
        <end position="493"/>
    </location>
</feature>
<feature type="chain" id="PRO_5007836043" evidence="3">
    <location>
        <begin position="22"/>
        <end position="961"/>
    </location>
</feature>
<comment type="caution">
    <text evidence="6">The sequence shown here is derived from an EMBL/GenBank/DDBJ whole genome shotgun (WGS) entry which is preliminary data.</text>
</comment>
<dbReference type="STRING" id="1081102.A0A162IG19"/>
<keyword evidence="7" id="KW-1185">Reference proteome</keyword>
<dbReference type="GO" id="GO:0005975">
    <property type="term" value="P:carbohydrate metabolic process"/>
    <property type="evidence" value="ECO:0007669"/>
    <property type="project" value="InterPro"/>
</dbReference>
<dbReference type="GO" id="GO:0030246">
    <property type="term" value="F:carbohydrate binding"/>
    <property type="evidence" value="ECO:0007669"/>
    <property type="project" value="InterPro"/>
</dbReference>
<keyword evidence="2" id="KW-1133">Transmembrane helix</keyword>
<dbReference type="Gene3D" id="1.20.1610.10">
    <property type="entry name" value="alpha-1,2-mannosidases domains"/>
    <property type="match status" value="1"/>
</dbReference>
<evidence type="ECO:0000313" key="7">
    <source>
        <dbReference type="Proteomes" id="UP000076874"/>
    </source>
</evidence>
<keyword evidence="3" id="KW-0732">Signal</keyword>
<feature type="compositionally biased region" description="Basic residues" evidence="1">
    <location>
        <begin position="866"/>
        <end position="877"/>
    </location>
</feature>
<evidence type="ECO:0000256" key="3">
    <source>
        <dbReference type="SAM" id="SignalP"/>
    </source>
</evidence>
<dbReference type="GO" id="GO:0005634">
    <property type="term" value="C:nucleus"/>
    <property type="evidence" value="ECO:0007669"/>
    <property type="project" value="TreeGrafter"/>
</dbReference>
<dbReference type="Pfam" id="PF07971">
    <property type="entry name" value="Glyco_hydro_92"/>
    <property type="match status" value="2"/>
</dbReference>
<feature type="transmembrane region" description="Helical" evidence="2">
    <location>
        <begin position="814"/>
        <end position="839"/>
    </location>
</feature>
<dbReference type="FunFam" id="1.20.1050.60:FF:000002">
    <property type="entry name" value="Glycosyl hydrolase family 92"/>
    <property type="match status" value="1"/>
</dbReference>
<organism evidence="6 7">
    <name type="scientific">Niveomyces insectorum RCEF 264</name>
    <dbReference type="NCBI Taxonomy" id="1081102"/>
    <lineage>
        <taxon>Eukaryota</taxon>
        <taxon>Fungi</taxon>
        <taxon>Dikarya</taxon>
        <taxon>Ascomycota</taxon>
        <taxon>Pezizomycotina</taxon>
        <taxon>Sordariomycetes</taxon>
        <taxon>Hypocreomycetidae</taxon>
        <taxon>Hypocreales</taxon>
        <taxon>Cordycipitaceae</taxon>
        <taxon>Niveomyces</taxon>
    </lineage>
</organism>
<dbReference type="AlphaFoldDB" id="A0A162IG19"/>
<protein>
    <submittedName>
        <fullName evidence="6">Glycoside hydrolase family 92 protein</fullName>
    </submittedName>
</protein>
<dbReference type="Pfam" id="PF17678">
    <property type="entry name" value="Glyco_hydro_92N"/>
    <property type="match status" value="1"/>
</dbReference>
<dbReference type="Gene3D" id="2.70.98.10">
    <property type="match status" value="1"/>
</dbReference>
<dbReference type="OrthoDB" id="449263at2759"/>
<feature type="domain" description="Glycosyl hydrolase family 92" evidence="4">
    <location>
        <begin position="654"/>
        <end position="759"/>
    </location>
</feature>
<evidence type="ECO:0000259" key="5">
    <source>
        <dbReference type="Pfam" id="PF17678"/>
    </source>
</evidence>
<evidence type="ECO:0000256" key="2">
    <source>
        <dbReference type="SAM" id="Phobius"/>
    </source>
</evidence>
<dbReference type="InterPro" id="IPR008928">
    <property type="entry name" value="6-hairpin_glycosidase_sf"/>
</dbReference>
<dbReference type="GO" id="GO:0006516">
    <property type="term" value="P:glycoprotein catabolic process"/>
    <property type="evidence" value="ECO:0007669"/>
    <property type="project" value="TreeGrafter"/>
</dbReference>
<dbReference type="PANTHER" id="PTHR12143">
    <property type="entry name" value="PEPTIDE N-GLYCANASE PNGASE -RELATED"/>
    <property type="match status" value="1"/>
</dbReference>
<gene>
    <name evidence="6" type="ORF">SPI_07632</name>
</gene>
<evidence type="ECO:0000256" key="1">
    <source>
        <dbReference type="SAM" id="MobiDB-lite"/>
    </source>
</evidence>
<name>A0A162IG19_9HYPO</name>
<dbReference type="GO" id="GO:0005829">
    <property type="term" value="C:cytosol"/>
    <property type="evidence" value="ECO:0007669"/>
    <property type="project" value="TreeGrafter"/>
</dbReference>
<dbReference type="Proteomes" id="UP000076874">
    <property type="component" value="Unassembled WGS sequence"/>
</dbReference>
<dbReference type="InterPro" id="IPR050883">
    <property type="entry name" value="PNGase"/>
</dbReference>
<dbReference type="EMBL" id="AZHD01000016">
    <property type="protein sequence ID" value="OAA56625.1"/>
    <property type="molecule type" value="Genomic_DNA"/>
</dbReference>
<evidence type="ECO:0000313" key="6">
    <source>
        <dbReference type="EMBL" id="OAA56625.1"/>
    </source>
</evidence>
<feature type="region of interest" description="Disordered" evidence="1">
    <location>
        <begin position="765"/>
        <end position="807"/>
    </location>
</feature>
<reference evidence="6 7" key="1">
    <citation type="journal article" date="2016" name="Genome Biol. Evol.">
        <title>Divergent and convergent evolution of fungal pathogenicity.</title>
        <authorList>
            <person name="Shang Y."/>
            <person name="Xiao G."/>
            <person name="Zheng P."/>
            <person name="Cen K."/>
            <person name="Zhan S."/>
            <person name="Wang C."/>
        </authorList>
    </citation>
    <scope>NUCLEOTIDE SEQUENCE [LARGE SCALE GENOMIC DNA]</scope>
    <source>
        <strain evidence="6 7">RCEF 264</strain>
    </source>
</reference>
<dbReference type="Gene3D" id="3.30.2080.10">
    <property type="entry name" value="GH92 mannosidase domain"/>
    <property type="match status" value="1"/>
</dbReference>
<dbReference type="GO" id="GO:0000224">
    <property type="term" value="F:peptide-N4-(N-acetyl-beta-glucosaminyl)asparagine amidase activity"/>
    <property type="evidence" value="ECO:0007669"/>
    <property type="project" value="TreeGrafter"/>
</dbReference>
<accession>A0A162IG19</accession>
<keyword evidence="6" id="KW-0378">Hydrolase</keyword>
<dbReference type="InterPro" id="IPR012939">
    <property type="entry name" value="Glyco_hydro_92"/>
</dbReference>
<feature type="region of interest" description="Disordered" evidence="1">
    <location>
        <begin position="846"/>
        <end position="961"/>
    </location>
</feature>
<dbReference type="SUPFAM" id="SSF48208">
    <property type="entry name" value="Six-hairpin glycosidases"/>
    <property type="match status" value="1"/>
</dbReference>
<proteinExistence type="predicted"/>
<dbReference type="InterPro" id="IPR041371">
    <property type="entry name" value="GH92_N"/>
</dbReference>
<sequence length="961" mass="101842">MAMPAWFRVCVVLGAITGVVGSTDYASYVLPLTGSEAGGNIFPGVSEPLGMVKLGPDMDGGPNSRGSSYSGYAPGGAFFTGFSMLHESGTGGAPKYGVVSQMPVVGGPPANPLSRQADQRGAAPDVASPGAYTATLASGIVVDLAAASRAGVLQYTFPSGDDAPVDATTARTNNNNSIIVDVSHYLPAPDRAYLSQHYRGGNITVTVSDDHHLQYEGAGTYDNGWNLAPPWTVYFCGRFDQPGTAQTFLGKDGTGDTLAAYSAGATVASPTARLGAVFTFDGRQNGSSVVTARVGVSFVSAAQACRNVDEQAPAGTTQAALAAQTRAKWNADTVLGRATTTDTANTTRLQLLYTSMYHMLLMPQNKTGENPLWTSSEPYYDDIFTLWDLFRCTTALLHVLQPVAYEEFLRSLVDIWRHEGFLPDARSSFFSGATQGGSNADNVLADAYVKGVRGRIDWADAYAAMRTDAETVPPPNHDPRDQSGSTKQGRGALPDWKAHGFITQKYGRSVTRAVEYSCNDFGLYQVASGLGKTADAQKYLTRSRNWRNHWDATATALNFSGFLVPRTLTAFVAQDPLQCGGCYWGEDYYEALPWEYSFNAHHDVNALIQYAGGDDLFAQRLATTFVPGLRPSGSEPFGNTIFNPGNEPSFTTPDAGAMESWLLWSMLGLYPMTGQTTFLIGSPWFADLTLKLDGGGTLHITTTTTTTTTALDNRDDDAGAAAPPLYVQSLALNGQPWNQSWVTYDDVFAKGARLAFVLGPAPSNWSVAGPRPPSPATEADTAAIPPPLTPPLSSHGGYGTDEDNEDGGSRVSKAVVVLLVAALFGLAVLGAAIAAVLLARRRRRIQQQRSKGDAADEGDTPIWLRPLRRHRQPRRRATNPAAEDEVVDESSDEALGSSPDKAGSGSDVLDSTSDSASDSDEQLAVREDEAAAVPETAALMPSAGGARPGVGKAHASGVADV</sequence>
<dbReference type="Gene3D" id="1.20.1050.60">
    <property type="entry name" value="alpha-1,2-mannosidase"/>
    <property type="match status" value="1"/>
</dbReference>
<feature type="compositionally biased region" description="Acidic residues" evidence="1">
    <location>
        <begin position="882"/>
        <end position="892"/>
    </location>
</feature>
<dbReference type="InterPro" id="IPR014718">
    <property type="entry name" value="GH-type_carb-bd"/>
</dbReference>
<keyword evidence="2" id="KW-0472">Membrane</keyword>
<feature type="domain" description="Glycosyl hydrolase family 92 N-terminal" evidence="5">
    <location>
        <begin position="28"/>
        <end position="297"/>
    </location>
</feature>